<accession>A0AAP0PJE0</accession>
<evidence type="ECO:0000313" key="2">
    <source>
        <dbReference type="EMBL" id="KAK9143545.1"/>
    </source>
</evidence>
<keyword evidence="3" id="KW-1185">Reference proteome</keyword>
<comment type="caution">
    <text evidence="2">The sequence shown here is derived from an EMBL/GenBank/DDBJ whole genome shotgun (WGS) entry which is preliminary data.</text>
</comment>
<name>A0AAP0PJE0_9MAGN</name>
<evidence type="ECO:0000313" key="3">
    <source>
        <dbReference type="Proteomes" id="UP001420932"/>
    </source>
</evidence>
<dbReference type="AlphaFoldDB" id="A0AAP0PJE0"/>
<feature type="compositionally biased region" description="Basic and acidic residues" evidence="1">
    <location>
        <begin position="60"/>
        <end position="69"/>
    </location>
</feature>
<sequence length="69" mass="8027">MFSQCLFQSACWLPTPVYIYFPPNWYRVILPLDPEPQLSRNHNPPPIFVTMGADQPSNRPGKEKIGDYF</sequence>
<reference evidence="2 3" key="1">
    <citation type="submission" date="2024-01" db="EMBL/GenBank/DDBJ databases">
        <title>Genome assemblies of Stephania.</title>
        <authorList>
            <person name="Yang L."/>
        </authorList>
    </citation>
    <scope>NUCLEOTIDE SEQUENCE [LARGE SCALE GENOMIC DNA]</scope>
    <source>
        <strain evidence="2">YNDBR</strain>
        <tissue evidence="2">Leaf</tissue>
    </source>
</reference>
<proteinExistence type="predicted"/>
<evidence type="ECO:0000256" key="1">
    <source>
        <dbReference type="SAM" id="MobiDB-lite"/>
    </source>
</evidence>
<dbReference type="Proteomes" id="UP001420932">
    <property type="component" value="Unassembled WGS sequence"/>
</dbReference>
<dbReference type="EMBL" id="JBBNAF010000005">
    <property type="protein sequence ID" value="KAK9143545.1"/>
    <property type="molecule type" value="Genomic_DNA"/>
</dbReference>
<feature type="region of interest" description="Disordered" evidence="1">
    <location>
        <begin position="43"/>
        <end position="69"/>
    </location>
</feature>
<organism evidence="2 3">
    <name type="scientific">Stephania yunnanensis</name>
    <dbReference type="NCBI Taxonomy" id="152371"/>
    <lineage>
        <taxon>Eukaryota</taxon>
        <taxon>Viridiplantae</taxon>
        <taxon>Streptophyta</taxon>
        <taxon>Embryophyta</taxon>
        <taxon>Tracheophyta</taxon>
        <taxon>Spermatophyta</taxon>
        <taxon>Magnoliopsida</taxon>
        <taxon>Ranunculales</taxon>
        <taxon>Menispermaceae</taxon>
        <taxon>Menispermoideae</taxon>
        <taxon>Cissampelideae</taxon>
        <taxon>Stephania</taxon>
    </lineage>
</organism>
<gene>
    <name evidence="2" type="ORF">Syun_012945</name>
</gene>
<protein>
    <submittedName>
        <fullName evidence="2">Uncharacterized protein</fullName>
    </submittedName>
</protein>